<dbReference type="VEuPathDB" id="FungiDB:HpaG807096"/>
<evidence type="ECO:0000313" key="2">
    <source>
        <dbReference type="Proteomes" id="UP000011713"/>
    </source>
</evidence>
<reference evidence="1" key="2">
    <citation type="submission" date="2015-06" db="UniProtKB">
        <authorList>
            <consortium name="EnsemblProtists"/>
        </authorList>
    </citation>
    <scope>IDENTIFICATION</scope>
    <source>
        <strain evidence="1">Emoy2</strain>
    </source>
</reference>
<organism evidence="1 2">
    <name type="scientific">Hyaloperonospora arabidopsidis (strain Emoy2)</name>
    <name type="common">Downy mildew agent</name>
    <name type="synonym">Peronospora arabidopsidis</name>
    <dbReference type="NCBI Taxonomy" id="559515"/>
    <lineage>
        <taxon>Eukaryota</taxon>
        <taxon>Sar</taxon>
        <taxon>Stramenopiles</taxon>
        <taxon>Oomycota</taxon>
        <taxon>Peronosporomycetes</taxon>
        <taxon>Peronosporales</taxon>
        <taxon>Peronosporaceae</taxon>
        <taxon>Hyaloperonospora</taxon>
    </lineage>
</organism>
<dbReference type="AlphaFoldDB" id="M4BL11"/>
<name>M4BL11_HYAAE</name>
<evidence type="ECO:0000313" key="1">
    <source>
        <dbReference type="EnsemblProtists" id="HpaP807096"/>
    </source>
</evidence>
<sequence length="251" mass="28363">MTLFPQIFSGKGNRAENRRSTADFQDAMSHNYFLVCTYRMTLVSITSKRRYVRSPSPPITLFHLLALSLSVCVTGQRLTSDLSEGQVVLYPSPHFIVDDPTIQGKALAYLQEQGIDTSIEAQSWKQEHGYVSLRAMLDDQSLYHVSKDAIFDCGFTSLPSETWQDIPTNGTLESSGYTLDGPCEVWFDDTQVTSGRNCRTEFPHGQHQVDYSSCGDSCTLRWYWLGIQYMDGIYSWQVYKNCIGLGRNVTA</sequence>
<dbReference type="EMBL" id="JH598368">
    <property type="status" value="NOT_ANNOTATED_CDS"/>
    <property type="molecule type" value="Genomic_DNA"/>
</dbReference>
<dbReference type="OMA" id="CMLRWYW"/>
<proteinExistence type="predicted"/>
<reference evidence="2" key="1">
    <citation type="journal article" date="2010" name="Science">
        <title>Signatures of adaptation to obligate biotrophy in the Hyaloperonospora arabidopsidis genome.</title>
        <authorList>
            <person name="Baxter L."/>
            <person name="Tripathy S."/>
            <person name="Ishaque N."/>
            <person name="Boot N."/>
            <person name="Cabral A."/>
            <person name="Kemen E."/>
            <person name="Thines M."/>
            <person name="Ah-Fong A."/>
            <person name="Anderson R."/>
            <person name="Badejoko W."/>
            <person name="Bittner-Eddy P."/>
            <person name="Boore J.L."/>
            <person name="Chibucos M.C."/>
            <person name="Coates M."/>
            <person name="Dehal P."/>
            <person name="Delehaunty K."/>
            <person name="Dong S."/>
            <person name="Downton P."/>
            <person name="Dumas B."/>
            <person name="Fabro G."/>
            <person name="Fronick C."/>
            <person name="Fuerstenberg S.I."/>
            <person name="Fulton L."/>
            <person name="Gaulin E."/>
            <person name="Govers F."/>
            <person name="Hughes L."/>
            <person name="Humphray S."/>
            <person name="Jiang R.H."/>
            <person name="Judelson H."/>
            <person name="Kamoun S."/>
            <person name="Kyung K."/>
            <person name="Meijer H."/>
            <person name="Minx P."/>
            <person name="Morris P."/>
            <person name="Nelson J."/>
            <person name="Phuntumart V."/>
            <person name="Qutob D."/>
            <person name="Rehmany A."/>
            <person name="Rougon-Cardoso A."/>
            <person name="Ryden P."/>
            <person name="Torto-Alalibo T."/>
            <person name="Studholme D."/>
            <person name="Wang Y."/>
            <person name="Win J."/>
            <person name="Wood J."/>
            <person name="Clifton S.W."/>
            <person name="Rogers J."/>
            <person name="Van den Ackerveken G."/>
            <person name="Jones J.D."/>
            <person name="McDowell J.M."/>
            <person name="Beynon J."/>
            <person name="Tyler B.M."/>
        </authorList>
    </citation>
    <scope>NUCLEOTIDE SEQUENCE [LARGE SCALE GENOMIC DNA]</scope>
    <source>
        <strain evidence="2">Emoy2</strain>
    </source>
</reference>
<accession>M4BL11</accession>
<keyword evidence="2" id="KW-1185">Reference proteome</keyword>
<dbReference type="EnsemblProtists" id="HpaT807096">
    <property type="protein sequence ID" value="HpaP807096"/>
    <property type="gene ID" value="HpaG807096"/>
</dbReference>
<protein>
    <submittedName>
        <fullName evidence="1">Uncharacterized protein</fullName>
    </submittedName>
</protein>
<dbReference type="HOGENOM" id="CLU_046500_2_1_1"/>
<dbReference type="eggNOG" id="ENOG502S0DK">
    <property type="taxonomic scope" value="Eukaryota"/>
</dbReference>
<dbReference type="Proteomes" id="UP000011713">
    <property type="component" value="Unassembled WGS sequence"/>
</dbReference>
<dbReference type="InParanoid" id="M4BL11"/>